<evidence type="ECO:0000313" key="3">
    <source>
        <dbReference type="Proteomes" id="UP000000343"/>
    </source>
</evidence>
<dbReference type="AlphaFoldDB" id="E8X1R6"/>
<dbReference type="PaxDb" id="1198114-AciX9_0918"/>
<sequence>MAALAESPVLIQASLAGLPMPVVLRLPEPMTDEELIAFSRRNRPYRIERNADGELEIMSPVGFDGGQRELLVMRVLGNWAEEHGGVCVSCDTGFTMADSSVRSPDSSWISDARINALTDAERRRFPPLCPEFLVEILSETDSRATLQAKMEMWIANGAQLAWMIDPFSATVSVYRPHSAVEVLDRPDWVEADAVVAGFRLETSRLWAK</sequence>
<feature type="domain" description="Putative restriction endonuclease" evidence="1">
    <location>
        <begin position="34"/>
        <end position="201"/>
    </location>
</feature>
<dbReference type="EMBL" id="CP002480">
    <property type="protein sequence ID" value="ADW67985.1"/>
    <property type="molecule type" value="Genomic_DNA"/>
</dbReference>
<dbReference type="Pfam" id="PF05685">
    <property type="entry name" value="Uma2"/>
    <property type="match status" value="1"/>
</dbReference>
<dbReference type="InterPro" id="IPR008538">
    <property type="entry name" value="Uma2"/>
</dbReference>
<accession>E8X1R6</accession>
<dbReference type="PANTHER" id="PTHR34107">
    <property type="entry name" value="SLL0198 PROTEIN-RELATED"/>
    <property type="match status" value="1"/>
</dbReference>
<dbReference type="eggNOG" id="COG4636">
    <property type="taxonomic scope" value="Bacteria"/>
</dbReference>
<dbReference type="OrthoDB" id="9799703at2"/>
<dbReference type="HOGENOM" id="CLU_076312_3_0_0"/>
<keyword evidence="3" id="KW-1185">Reference proteome</keyword>
<dbReference type="PANTHER" id="PTHR34107:SF7">
    <property type="entry name" value="SLR2092 PROTEIN"/>
    <property type="match status" value="1"/>
</dbReference>
<evidence type="ECO:0000313" key="2">
    <source>
        <dbReference type="EMBL" id="ADW67985.1"/>
    </source>
</evidence>
<dbReference type="KEGG" id="acm:AciX9_0918"/>
<gene>
    <name evidence="2" type="ordered locus">AciX9_0918</name>
</gene>
<dbReference type="STRING" id="1198114.AciX9_0918"/>
<name>E8X1R6_GRATM</name>
<evidence type="ECO:0000259" key="1">
    <source>
        <dbReference type="Pfam" id="PF05685"/>
    </source>
</evidence>
<dbReference type="Gene3D" id="3.90.1570.10">
    <property type="entry name" value="tt1808, chain A"/>
    <property type="match status" value="1"/>
</dbReference>
<proteinExistence type="predicted"/>
<dbReference type="Proteomes" id="UP000000343">
    <property type="component" value="Chromosome"/>
</dbReference>
<reference evidence="3" key="1">
    <citation type="submission" date="2011-01" db="EMBL/GenBank/DDBJ databases">
        <title>Complete sequence of chromosome of Acidobacterium sp. MP5ACTX9.</title>
        <authorList>
            <consortium name="US DOE Joint Genome Institute"/>
            <person name="Lucas S."/>
            <person name="Copeland A."/>
            <person name="Lapidus A."/>
            <person name="Cheng J.-F."/>
            <person name="Goodwin L."/>
            <person name="Pitluck S."/>
            <person name="Teshima H."/>
            <person name="Detter J.C."/>
            <person name="Han C."/>
            <person name="Tapia R."/>
            <person name="Land M."/>
            <person name="Hauser L."/>
            <person name="Kyrpides N."/>
            <person name="Ivanova N."/>
            <person name="Ovchinnikova G."/>
            <person name="Pagani I."/>
            <person name="Rawat S.R."/>
            <person name="Mannisto M."/>
            <person name="Haggblom M.M."/>
            <person name="Woyke T."/>
        </authorList>
    </citation>
    <scope>NUCLEOTIDE SEQUENCE [LARGE SCALE GENOMIC DNA]</scope>
    <source>
        <strain evidence="3">MP5ACTX9</strain>
    </source>
</reference>
<dbReference type="CDD" id="cd06260">
    <property type="entry name" value="DUF820-like"/>
    <property type="match status" value="1"/>
</dbReference>
<dbReference type="RefSeq" id="WP_013579309.1">
    <property type="nucleotide sequence ID" value="NC_015064.1"/>
</dbReference>
<dbReference type="InterPro" id="IPR012296">
    <property type="entry name" value="Nuclease_put_TT1808"/>
</dbReference>
<dbReference type="SUPFAM" id="SSF52980">
    <property type="entry name" value="Restriction endonuclease-like"/>
    <property type="match status" value="1"/>
</dbReference>
<protein>
    <recommendedName>
        <fullName evidence="1">Putative restriction endonuclease domain-containing protein</fullName>
    </recommendedName>
</protein>
<organism evidence="3">
    <name type="scientific">Granulicella tundricola (strain ATCC BAA-1859 / DSM 23138 / MP5ACTX9)</name>
    <dbReference type="NCBI Taxonomy" id="1198114"/>
    <lineage>
        <taxon>Bacteria</taxon>
        <taxon>Pseudomonadati</taxon>
        <taxon>Acidobacteriota</taxon>
        <taxon>Terriglobia</taxon>
        <taxon>Terriglobales</taxon>
        <taxon>Acidobacteriaceae</taxon>
        <taxon>Granulicella</taxon>
    </lineage>
</organism>
<dbReference type="InterPro" id="IPR011335">
    <property type="entry name" value="Restrct_endonuc-II-like"/>
</dbReference>